<dbReference type="Proteomes" id="UP000287188">
    <property type="component" value="Unassembled WGS sequence"/>
</dbReference>
<reference evidence="3" key="1">
    <citation type="submission" date="2018-12" db="EMBL/GenBank/DDBJ databases">
        <title>Tengunoibacter tsumagoiensis gen. nov., sp. nov., Dictyobacter kobayashii sp. nov., D. alpinus sp. nov., and D. joshuensis sp. nov. and description of Dictyobacteraceae fam. nov. within the order Ktedonobacterales isolated from Tengu-no-mugimeshi.</title>
        <authorList>
            <person name="Wang C.M."/>
            <person name="Zheng Y."/>
            <person name="Sakai Y."/>
            <person name="Toyoda A."/>
            <person name="Minakuchi Y."/>
            <person name="Abe K."/>
            <person name="Yokota A."/>
            <person name="Yabe S."/>
        </authorList>
    </citation>
    <scope>NUCLEOTIDE SEQUENCE [LARGE SCALE GENOMIC DNA]</scope>
    <source>
        <strain evidence="3">Uno11</strain>
    </source>
</reference>
<evidence type="ECO:0000313" key="2">
    <source>
        <dbReference type="EMBL" id="GCE21725.1"/>
    </source>
</evidence>
<feature type="signal peptide" evidence="1">
    <location>
        <begin position="1"/>
        <end position="22"/>
    </location>
</feature>
<evidence type="ECO:0000256" key="1">
    <source>
        <dbReference type="SAM" id="SignalP"/>
    </source>
</evidence>
<sequence length="370" mass="40406">MAALVMLAAVLSVAGQGSQVFAAGRAAAPQEPLTSIRMLDYSNGWALTDSKILKTRDGGWHWQNVTPSGTVLNRLAKADFMNSQYAWVANIAVGGNIEVLRTADGGIHWQQVQIANTAGAYLTDMPHFLNANDGWLSFSVAYGMSSGILGDVYHTTDGGLHWSKLADYTQVLQGLYINGQASGISLKDANNIWYTEDPFDMNNLTGASTLDHAFASVSHDGGKSWHLQQFPTIPGLKNAHYTTTPPLFFGQQGIMPVYVYTPDRSVSGLCIYTSNDGGNHWYTQQFTNFTPNMVNLADPAHIYADTRDGRVFATNDGGLHWFQVTSTGVIGDLSFIDSHDGFFITATSNQYLLRTSDGGHNWQRINYTIS</sequence>
<dbReference type="EMBL" id="BIFS01000001">
    <property type="protein sequence ID" value="GCE21725.1"/>
    <property type="molecule type" value="Genomic_DNA"/>
</dbReference>
<dbReference type="PANTHER" id="PTHR47199">
    <property type="entry name" value="PHOTOSYSTEM II STABILITY/ASSEMBLY FACTOR HCF136, CHLOROPLASTIC"/>
    <property type="match status" value="1"/>
</dbReference>
<evidence type="ECO:0000313" key="3">
    <source>
        <dbReference type="Proteomes" id="UP000287188"/>
    </source>
</evidence>
<name>A0A402ARK0_9CHLR</name>
<dbReference type="InterPro" id="IPR015943">
    <property type="entry name" value="WD40/YVTN_repeat-like_dom_sf"/>
</dbReference>
<keyword evidence="1" id="KW-0732">Signal</keyword>
<dbReference type="CDD" id="cd15482">
    <property type="entry name" value="Sialidase_non-viral"/>
    <property type="match status" value="1"/>
</dbReference>
<evidence type="ECO:0008006" key="4">
    <source>
        <dbReference type="Google" id="ProtNLM"/>
    </source>
</evidence>
<accession>A0A402ARK0</accession>
<dbReference type="PANTHER" id="PTHR47199:SF2">
    <property type="entry name" value="PHOTOSYSTEM II STABILITY_ASSEMBLY FACTOR HCF136, CHLOROPLASTIC"/>
    <property type="match status" value="1"/>
</dbReference>
<comment type="caution">
    <text evidence="2">The sequence shown here is derived from an EMBL/GenBank/DDBJ whole genome shotgun (WGS) entry which is preliminary data.</text>
</comment>
<gene>
    <name evidence="2" type="ORF">KDK_55250</name>
</gene>
<proteinExistence type="predicted"/>
<feature type="chain" id="PRO_5019123182" description="Photosynthesis system II assembly factor Ycf48/Hcf136-like domain-containing protein" evidence="1">
    <location>
        <begin position="23"/>
        <end position="370"/>
    </location>
</feature>
<dbReference type="AlphaFoldDB" id="A0A402ARK0"/>
<keyword evidence="3" id="KW-1185">Reference proteome</keyword>
<dbReference type="Gene3D" id="2.130.10.10">
    <property type="entry name" value="YVTN repeat-like/Quinoprotein amine dehydrogenase"/>
    <property type="match status" value="2"/>
</dbReference>
<organism evidence="2 3">
    <name type="scientific">Dictyobacter kobayashii</name>
    <dbReference type="NCBI Taxonomy" id="2014872"/>
    <lineage>
        <taxon>Bacteria</taxon>
        <taxon>Bacillati</taxon>
        <taxon>Chloroflexota</taxon>
        <taxon>Ktedonobacteria</taxon>
        <taxon>Ktedonobacterales</taxon>
        <taxon>Dictyobacteraceae</taxon>
        <taxon>Dictyobacter</taxon>
    </lineage>
</organism>
<protein>
    <recommendedName>
        <fullName evidence="4">Photosynthesis system II assembly factor Ycf48/Hcf136-like domain-containing protein</fullName>
    </recommendedName>
</protein>
<dbReference type="SUPFAM" id="SSF110296">
    <property type="entry name" value="Oligoxyloglucan reducing end-specific cellobiohydrolase"/>
    <property type="match status" value="1"/>
</dbReference>